<comment type="caution">
    <text evidence="4">The sequence shown here is derived from an EMBL/GenBank/DDBJ whole genome shotgun (WGS) entry which is preliminary data.</text>
</comment>
<evidence type="ECO:0000256" key="1">
    <source>
        <dbReference type="PROSITE-ProRule" id="PRU00453"/>
    </source>
</evidence>
<evidence type="ECO:0000259" key="3">
    <source>
        <dbReference type="PROSITE" id="PS51083"/>
    </source>
</evidence>
<reference evidence="4" key="1">
    <citation type="submission" date="2022-07" db="EMBL/GenBank/DDBJ databases">
        <title>Phylogenomic reconstructions and comparative analyses of Kickxellomycotina fungi.</title>
        <authorList>
            <person name="Reynolds N.K."/>
            <person name="Stajich J.E."/>
            <person name="Barry K."/>
            <person name="Grigoriev I.V."/>
            <person name="Crous P."/>
            <person name="Smith M.E."/>
        </authorList>
    </citation>
    <scope>NUCLEOTIDE SEQUENCE</scope>
    <source>
        <strain evidence="4">NBRC 105414</strain>
    </source>
</reference>
<sequence>MAVEQKSCKWCSKPRAKYSCPKCRGPYCSLACYRDKRHEGCTESFYKDQVEESARAQQADDETKREMLRIVQRYRDSVDQDAADMAGGRDGADSSNSGSDSESDDAEPSLAERLDGIDIHAELDDGTAMAVWSRLTKDERKEFTDLICGQGVEAIINPWRPWWCTEGSPAIADADESAESGGSSNVPRVLKIGAPVQSLTRRVHPSVLFQLAQLSLAYVYTMRHLNGDARGCNLAAAFDSLEAVSPLLSDKVAEVYQSVHEAVAVGFSGIGEGLGGEAKCTLLDDILAIYSTPTHVAAMVSDIYGIVTELIGTSAGRPKRARVLRAEKRLVFLASVVQQMQGAEDPWQFMAADIAMLKRRYATEAQMVNGSTALAPQQDDRVHSPADARRTEPKIQPL</sequence>
<dbReference type="PANTHER" id="PTHR15555:SF0">
    <property type="entry name" value="ZINC FINGER HIT DOMAIN-CONTAINING PROTEIN 2"/>
    <property type="match status" value="1"/>
</dbReference>
<protein>
    <submittedName>
        <fullName evidence="4">Zinc finger HIT domain-containing protein 2</fullName>
    </submittedName>
</protein>
<dbReference type="PANTHER" id="PTHR15555">
    <property type="entry name" value="ZINC FINGER HIT DOMAIN CONTAINING PROTEIN 2 PROTEIN FON -RELATED"/>
    <property type="match status" value="1"/>
</dbReference>
<feature type="compositionally biased region" description="Basic and acidic residues" evidence="2">
    <location>
        <begin position="378"/>
        <end position="398"/>
    </location>
</feature>
<dbReference type="AlphaFoldDB" id="A0A9W8HFJ8"/>
<organism evidence="4 5">
    <name type="scientific">Coemansia javaensis</name>
    <dbReference type="NCBI Taxonomy" id="2761396"/>
    <lineage>
        <taxon>Eukaryota</taxon>
        <taxon>Fungi</taxon>
        <taxon>Fungi incertae sedis</taxon>
        <taxon>Zoopagomycota</taxon>
        <taxon>Kickxellomycotina</taxon>
        <taxon>Kickxellomycetes</taxon>
        <taxon>Kickxellales</taxon>
        <taxon>Kickxellaceae</taxon>
        <taxon>Coemansia</taxon>
    </lineage>
</organism>
<name>A0A9W8HFJ8_9FUNG</name>
<dbReference type="EMBL" id="JANBUL010000013">
    <property type="protein sequence ID" value="KAJ2785297.1"/>
    <property type="molecule type" value="Genomic_DNA"/>
</dbReference>
<keyword evidence="1" id="KW-0862">Zinc</keyword>
<feature type="region of interest" description="Disordered" evidence="2">
    <location>
        <begin position="79"/>
        <end position="108"/>
    </location>
</feature>
<keyword evidence="1" id="KW-0479">Metal-binding</keyword>
<evidence type="ECO:0000256" key="2">
    <source>
        <dbReference type="SAM" id="MobiDB-lite"/>
    </source>
</evidence>
<dbReference type="PROSITE" id="PS51083">
    <property type="entry name" value="ZF_HIT"/>
    <property type="match status" value="1"/>
</dbReference>
<proteinExistence type="predicted"/>
<dbReference type="Proteomes" id="UP001140217">
    <property type="component" value="Unassembled WGS sequence"/>
</dbReference>
<feature type="region of interest" description="Disordered" evidence="2">
    <location>
        <begin position="370"/>
        <end position="398"/>
    </location>
</feature>
<keyword evidence="1" id="KW-0863">Zinc-finger</keyword>
<dbReference type="SUPFAM" id="SSF144232">
    <property type="entry name" value="HIT/MYND zinc finger-like"/>
    <property type="match status" value="1"/>
</dbReference>
<dbReference type="OrthoDB" id="18412at2759"/>
<keyword evidence="5" id="KW-1185">Reference proteome</keyword>
<evidence type="ECO:0000313" key="5">
    <source>
        <dbReference type="Proteomes" id="UP001140217"/>
    </source>
</evidence>
<dbReference type="InterPro" id="IPR007529">
    <property type="entry name" value="Znf_HIT"/>
</dbReference>
<dbReference type="CDD" id="cd23024">
    <property type="entry name" value="zf-HIT_ZNHIT2-3"/>
    <property type="match status" value="1"/>
</dbReference>
<dbReference type="GO" id="GO:0008270">
    <property type="term" value="F:zinc ion binding"/>
    <property type="evidence" value="ECO:0007669"/>
    <property type="project" value="UniProtKB-UniRule"/>
</dbReference>
<dbReference type="Gene3D" id="3.30.60.190">
    <property type="match status" value="1"/>
</dbReference>
<dbReference type="InterPro" id="IPR039646">
    <property type="entry name" value="ZNHIT2"/>
</dbReference>
<evidence type="ECO:0000313" key="4">
    <source>
        <dbReference type="EMBL" id="KAJ2785297.1"/>
    </source>
</evidence>
<feature type="domain" description="HIT-type" evidence="3">
    <location>
        <begin position="8"/>
        <end position="41"/>
    </location>
</feature>
<dbReference type="Pfam" id="PF04438">
    <property type="entry name" value="zf-HIT"/>
    <property type="match status" value="1"/>
</dbReference>
<accession>A0A9W8HFJ8</accession>
<gene>
    <name evidence="4" type="primary">ZNHIT2</name>
    <name evidence="4" type="ORF">H4R18_000621</name>
</gene>